<sequence length="235" mass="25393">MSAPSASEQRVRVWDLPTRLFHWTLLVAVVTLVVTGNIGGNAIDIHARVGMGVLALLAFRWIWGLIGGRWSRFWVFVPSPARLIRYLRGRATAQDHPQAGHNPMGAFSVLAMLGILSAQALTGLVIDDEIAFSGPLVSLVSGGLVSASSSWHRGWGADLLLLLIGLHVLAIVFYRLVKRRRLVKAMVTGDEDLPTGTPAARDDALTRLLAAVVLAACGAGAWWIWQWGQSQSAGF</sequence>
<dbReference type="InterPro" id="IPR011577">
    <property type="entry name" value="Cyt_b561_bac/Ni-Hgenase"/>
</dbReference>
<keyword evidence="2" id="KW-1003">Cell membrane</keyword>
<dbReference type="PANTHER" id="PTHR30485">
    <property type="entry name" value="NI/FE-HYDROGENASE 1 B-TYPE CYTOCHROME SUBUNIT"/>
    <property type="match status" value="1"/>
</dbReference>
<dbReference type="GO" id="GO:0022904">
    <property type="term" value="P:respiratory electron transport chain"/>
    <property type="evidence" value="ECO:0007669"/>
    <property type="project" value="InterPro"/>
</dbReference>
<evidence type="ECO:0000256" key="4">
    <source>
        <dbReference type="ARBA" id="ARBA00022989"/>
    </source>
</evidence>
<evidence type="ECO:0000256" key="6">
    <source>
        <dbReference type="SAM" id="Phobius"/>
    </source>
</evidence>
<dbReference type="GO" id="GO:0009055">
    <property type="term" value="F:electron transfer activity"/>
    <property type="evidence" value="ECO:0007669"/>
    <property type="project" value="InterPro"/>
</dbReference>
<dbReference type="GO" id="GO:0020037">
    <property type="term" value="F:heme binding"/>
    <property type="evidence" value="ECO:0007669"/>
    <property type="project" value="TreeGrafter"/>
</dbReference>
<name>A0A7C9TJR2_9BURK</name>
<feature type="transmembrane region" description="Helical" evidence="6">
    <location>
        <begin position="106"/>
        <end position="126"/>
    </location>
</feature>
<keyword evidence="3 6" id="KW-0812">Transmembrane</keyword>
<dbReference type="GO" id="GO:0005886">
    <property type="term" value="C:plasma membrane"/>
    <property type="evidence" value="ECO:0007669"/>
    <property type="project" value="UniProtKB-SubCell"/>
</dbReference>
<dbReference type="Proteomes" id="UP000484255">
    <property type="component" value="Unassembled WGS sequence"/>
</dbReference>
<evidence type="ECO:0000259" key="7">
    <source>
        <dbReference type="Pfam" id="PF01292"/>
    </source>
</evidence>
<evidence type="ECO:0000313" key="8">
    <source>
        <dbReference type="EMBL" id="NDY92181.1"/>
    </source>
</evidence>
<dbReference type="Pfam" id="PF01292">
    <property type="entry name" value="Ni_hydr_CYTB"/>
    <property type="match status" value="1"/>
</dbReference>
<accession>A0A7C9TJR2</accession>
<protein>
    <submittedName>
        <fullName evidence="8">Cytochrome B</fullName>
    </submittedName>
</protein>
<dbReference type="SUPFAM" id="SSF81342">
    <property type="entry name" value="Transmembrane di-heme cytochromes"/>
    <property type="match status" value="1"/>
</dbReference>
<dbReference type="Gene3D" id="1.20.950.20">
    <property type="entry name" value="Transmembrane di-heme cytochromes, Chain C"/>
    <property type="match status" value="1"/>
</dbReference>
<feature type="domain" description="Cytochrome b561 bacterial/Ni-hydrogenase" evidence="7">
    <location>
        <begin position="13"/>
        <end position="189"/>
    </location>
</feature>
<keyword evidence="4 6" id="KW-1133">Transmembrane helix</keyword>
<gene>
    <name evidence="8" type="ORF">G3A44_13395</name>
</gene>
<dbReference type="PANTHER" id="PTHR30485:SF2">
    <property type="entry name" value="BLL0597 PROTEIN"/>
    <property type="match status" value="1"/>
</dbReference>
<evidence type="ECO:0000256" key="2">
    <source>
        <dbReference type="ARBA" id="ARBA00022475"/>
    </source>
</evidence>
<keyword evidence="5 6" id="KW-0472">Membrane</keyword>
<dbReference type="InterPro" id="IPR016174">
    <property type="entry name" value="Di-haem_cyt_TM"/>
</dbReference>
<comment type="caution">
    <text evidence="8">The sequence shown here is derived from an EMBL/GenBank/DDBJ whole genome shotgun (WGS) entry which is preliminary data.</text>
</comment>
<feature type="transmembrane region" description="Helical" evidence="6">
    <location>
        <begin position="20"/>
        <end position="39"/>
    </location>
</feature>
<dbReference type="EMBL" id="JAAGOH010000015">
    <property type="protein sequence ID" value="NDY92181.1"/>
    <property type="molecule type" value="Genomic_DNA"/>
</dbReference>
<proteinExistence type="predicted"/>
<keyword evidence="9" id="KW-1185">Reference proteome</keyword>
<comment type="subcellular location">
    <subcellularLocation>
        <location evidence="1">Cell membrane</location>
        <topology evidence="1">Multi-pass membrane protein</topology>
    </subcellularLocation>
</comment>
<dbReference type="InterPro" id="IPR051542">
    <property type="entry name" value="Hydrogenase_cytochrome"/>
</dbReference>
<evidence type="ECO:0000256" key="1">
    <source>
        <dbReference type="ARBA" id="ARBA00004651"/>
    </source>
</evidence>
<dbReference type="RefSeq" id="WP_163458026.1">
    <property type="nucleotide sequence ID" value="NZ_JAAGOH010000015.1"/>
</dbReference>
<evidence type="ECO:0000256" key="5">
    <source>
        <dbReference type="ARBA" id="ARBA00023136"/>
    </source>
</evidence>
<evidence type="ECO:0000256" key="3">
    <source>
        <dbReference type="ARBA" id="ARBA00022692"/>
    </source>
</evidence>
<organism evidence="8 9">
    <name type="scientific">Ideonella livida</name>
    <dbReference type="NCBI Taxonomy" id="2707176"/>
    <lineage>
        <taxon>Bacteria</taxon>
        <taxon>Pseudomonadati</taxon>
        <taxon>Pseudomonadota</taxon>
        <taxon>Betaproteobacteria</taxon>
        <taxon>Burkholderiales</taxon>
        <taxon>Sphaerotilaceae</taxon>
        <taxon>Ideonella</taxon>
    </lineage>
</organism>
<feature type="transmembrane region" description="Helical" evidence="6">
    <location>
        <begin position="45"/>
        <end position="63"/>
    </location>
</feature>
<feature type="transmembrane region" description="Helical" evidence="6">
    <location>
        <begin position="208"/>
        <end position="225"/>
    </location>
</feature>
<evidence type="ECO:0000313" key="9">
    <source>
        <dbReference type="Proteomes" id="UP000484255"/>
    </source>
</evidence>
<dbReference type="AlphaFoldDB" id="A0A7C9TJR2"/>
<reference evidence="8 9" key="1">
    <citation type="submission" date="2020-02" db="EMBL/GenBank/DDBJ databases">
        <title>Ideonella bacterium strain TBM-1.</title>
        <authorList>
            <person name="Chen W.-M."/>
        </authorList>
    </citation>
    <scope>NUCLEOTIDE SEQUENCE [LARGE SCALE GENOMIC DNA]</scope>
    <source>
        <strain evidence="8 9">TBM-1</strain>
    </source>
</reference>
<feature type="transmembrane region" description="Helical" evidence="6">
    <location>
        <begin position="159"/>
        <end position="177"/>
    </location>
</feature>